<evidence type="ECO:0000313" key="3">
    <source>
        <dbReference type="Proteomes" id="UP001221898"/>
    </source>
</evidence>
<dbReference type="AlphaFoldDB" id="A0AAD7WQ07"/>
<reference evidence="2" key="1">
    <citation type="journal article" date="2023" name="Science">
        <title>Genome structures resolve the early diversification of teleost fishes.</title>
        <authorList>
            <person name="Parey E."/>
            <person name="Louis A."/>
            <person name="Montfort J."/>
            <person name="Bouchez O."/>
            <person name="Roques C."/>
            <person name="Iampietro C."/>
            <person name="Lluch J."/>
            <person name="Castinel A."/>
            <person name="Donnadieu C."/>
            <person name="Desvignes T."/>
            <person name="Floi Bucao C."/>
            <person name="Jouanno E."/>
            <person name="Wen M."/>
            <person name="Mejri S."/>
            <person name="Dirks R."/>
            <person name="Jansen H."/>
            <person name="Henkel C."/>
            <person name="Chen W.J."/>
            <person name="Zahm M."/>
            <person name="Cabau C."/>
            <person name="Klopp C."/>
            <person name="Thompson A.W."/>
            <person name="Robinson-Rechavi M."/>
            <person name="Braasch I."/>
            <person name="Lecointre G."/>
            <person name="Bobe J."/>
            <person name="Postlethwait J.H."/>
            <person name="Berthelot C."/>
            <person name="Roest Crollius H."/>
            <person name="Guiguen Y."/>
        </authorList>
    </citation>
    <scope>NUCLEOTIDE SEQUENCE</scope>
    <source>
        <strain evidence="2">NC1722</strain>
    </source>
</reference>
<feature type="region of interest" description="Disordered" evidence="1">
    <location>
        <begin position="1"/>
        <end position="109"/>
    </location>
</feature>
<dbReference type="Proteomes" id="UP001221898">
    <property type="component" value="Unassembled WGS sequence"/>
</dbReference>
<comment type="caution">
    <text evidence="2">The sequence shown here is derived from an EMBL/GenBank/DDBJ whole genome shotgun (WGS) entry which is preliminary data.</text>
</comment>
<feature type="compositionally biased region" description="Basic and acidic residues" evidence="1">
    <location>
        <begin position="52"/>
        <end position="66"/>
    </location>
</feature>
<evidence type="ECO:0000256" key="1">
    <source>
        <dbReference type="SAM" id="MobiDB-lite"/>
    </source>
</evidence>
<organism evidence="2 3">
    <name type="scientific">Aldrovandia affinis</name>
    <dbReference type="NCBI Taxonomy" id="143900"/>
    <lineage>
        <taxon>Eukaryota</taxon>
        <taxon>Metazoa</taxon>
        <taxon>Chordata</taxon>
        <taxon>Craniata</taxon>
        <taxon>Vertebrata</taxon>
        <taxon>Euteleostomi</taxon>
        <taxon>Actinopterygii</taxon>
        <taxon>Neopterygii</taxon>
        <taxon>Teleostei</taxon>
        <taxon>Notacanthiformes</taxon>
        <taxon>Halosauridae</taxon>
        <taxon>Aldrovandia</taxon>
    </lineage>
</organism>
<accession>A0AAD7WQ07</accession>
<protein>
    <submittedName>
        <fullName evidence="2">Uncharacterized protein</fullName>
    </submittedName>
</protein>
<evidence type="ECO:0000313" key="2">
    <source>
        <dbReference type="EMBL" id="KAJ8405191.1"/>
    </source>
</evidence>
<feature type="compositionally biased region" description="Basic and acidic residues" evidence="1">
    <location>
        <begin position="99"/>
        <end position="109"/>
    </location>
</feature>
<proteinExistence type="predicted"/>
<gene>
    <name evidence="2" type="ORF">AAFF_G00321820</name>
</gene>
<name>A0AAD7WQ07_9TELE</name>
<keyword evidence="3" id="KW-1185">Reference proteome</keyword>
<dbReference type="EMBL" id="JAINUG010000049">
    <property type="protein sequence ID" value="KAJ8405191.1"/>
    <property type="molecule type" value="Genomic_DNA"/>
</dbReference>
<sequence length="109" mass="12099">MAVAPEPSIKGDSPVKRGDREGSERPESPKDRGRGQQRHKRQQRASDQSNELDIKPVRLSSVHDDSSESSSICSETPRGGTAGERSWKRERKGGIRQNGMDREEGTSQK</sequence>
<feature type="compositionally biased region" description="Basic and acidic residues" evidence="1">
    <location>
        <begin position="13"/>
        <end position="34"/>
    </location>
</feature>